<evidence type="ECO:0008006" key="3">
    <source>
        <dbReference type="Google" id="ProtNLM"/>
    </source>
</evidence>
<evidence type="ECO:0000313" key="2">
    <source>
        <dbReference type="Proteomes" id="UP001432039"/>
    </source>
</evidence>
<accession>A0ABZ1THV7</accession>
<dbReference type="Proteomes" id="UP001432039">
    <property type="component" value="Chromosome"/>
</dbReference>
<reference evidence="1" key="1">
    <citation type="submission" date="2022-10" db="EMBL/GenBank/DDBJ databases">
        <title>The complete genomes of actinobacterial strains from the NBC collection.</title>
        <authorList>
            <person name="Joergensen T.S."/>
            <person name="Alvarez Arevalo M."/>
            <person name="Sterndorff E.B."/>
            <person name="Faurdal D."/>
            <person name="Vuksanovic O."/>
            <person name="Mourched A.-S."/>
            <person name="Charusanti P."/>
            <person name="Shaw S."/>
            <person name="Blin K."/>
            <person name="Weber T."/>
        </authorList>
    </citation>
    <scope>NUCLEOTIDE SEQUENCE</scope>
    <source>
        <strain evidence="1">NBC_00248</strain>
    </source>
</reference>
<protein>
    <recommendedName>
        <fullName evidence="3">Antibiotic biosynthesis monooxygenase</fullName>
    </recommendedName>
</protein>
<sequence>MTTDSARHAPTGPAGAVSGVWDGVTMLAIKIQTERGESYERPALGMLSELVERIGADGDHFVVVERIVEDPDVYIQVWRDAGADYQLEHRDGSAERHFQAYLPTAAEVVEVMARWARQEKGWDVGPGWQPLHLD</sequence>
<organism evidence="1 2">
    <name type="scientific">Streptomyces virginiae</name>
    <name type="common">Streptomyces cinnamonensis</name>
    <dbReference type="NCBI Taxonomy" id="1961"/>
    <lineage>
        <taxon>Bacteria</taxon>
        <taxon>Bacillati</taxon>
        <taxon>Actinomycetota</taxon>
        <taxon>Actinomycetes</taxon>
        <taxon>Kitasatosporales</taxon>
        <taxon>Streptomycetaceae</taxon>
        <taxon>Streptomyces</taxon>
    </lineage>
</organism>
<evidence type="ECO:0000313" key="1">
    <source>
        <dbReference type="EMBL" id="WUQ14983.1"/>
    </source>
</evidence>
<proteinExistence type="predicted"/>
<dbReference type="RefSeq" id="WP_328963612.1">
    <property type="nucleotide sequence ID" value="NZ_CP108090.1"/>
</dbReference>
<name>A0ABZ1THV7_STRVG</name>
<dbReference type="EMBL" id="CP108090">
    <property type="protein sequence ID" value="WUQ14983.1"/>
    <property type="molecule type" value="Genomic_DNA"/>
</dbReference>
<gene>
    <name evidence="1" type="ORF">OG517_28220</name>
</gene>
<keyword evidence="2" id="KW-1185">Reference proteome</keyword>